<evidence type="ECO:0008006" key="8">
    <source>
        <dbReference type="Google" id="ProtNLM"/>
    </source>
</evidence>
<sequence>MTTPVCTVVVPTYNRSALLRHTLDSLCRQRLDGFDTFEVIVADDGSQDDTAQVVAGYRDRLDVRYFFQEDEGYRVAKARNTGIEHARAGVCVFVDSGVILRSGALAAHLAAHRETSAPTAVVGYVLCFNEGNEDGEEITAALDFANPEASFAEFLAQGRWPDIREDYYERYGEDLTALTAPWLMWWTCNASAHTGLLREVGGFDEAYRSWGAEDVDLGYRLHTAGARFVLRRDATAIHVPHPKSYEDNMRSAAGNYAYFAAKYDTPVARLVVDHHFHEIEDILRSRGLADGEVTDRFGTQKRPIDLMNDTARTAGEPAGTGSEGDPTMTPPVLGVWTWKDREARREAPRVLVFSPHPDDEVIACGGTIARFAAEGARVRVVFATDGAMSHSAVLGIHTDPTPAELRETRREEARSAAKAMGLDKDAALFLDYPDTALADHLPAFREDVLKVLREHRDVTHVYLPHEVRELNADHRLTGETVVSCLAELGLTPRLFRYVVWDERTEEEFGFVNRNPAAGREAVTERLVSFDISAYAERKHAAFREHRTQVELYSRSQTRPVVPLPFQERVFAARTEEFWVSEPAGDGVDGPSGNPRTEPATATGTEPATASPTGPKSPTGTKE</sequence>
<evidence type="ECO:0000259" key="5">
    <source>
        <dbReference type="Pfam" id="PF02709"/>
    </source>
</evidence>
<comment type="caution">
    <text evidence="6">The sequence shown here is derived from an EMBL/GenBank/DDBJ whole genome shotgun (WGS) entry which is preliminary data.</text>
</comment>
<evidence type="ECO:0000256" key="2">
    <source>
        <dbReference type="ARBA" id="ARBA00022833"/>
    </source>
</evidence>
<proteinExistence type="predicted"/>
<reference evidence="7" key="1">
    <citation type="journal article" date="2019" name="Int. J. Syst. Evol. Microbiol.">
        <title>The Global Catalogue of Microorganisms (GCM) 10K type strain sequencing project: providing services to taxonomists for standard genome sequencing and annotation.</title>
        <authorList>
            <consortium name="The Broad Institute Genomics Platform"/>
            <consortium name="The Broad Institute Genome Sequencing Center for Infectious Disease"/>
            <person name="Wu L."/>
            <person name="Ma J."/>
        </authorList>
    </citation>
    <scope>NUCLEOTIDE SEQUENCE [LARGE SCALE GENOMIC DNA]</scope>
    <source>
        <strain evidence="7">JCM 10673</strain>
    </source>
</reference>
<keyword evidence="7" id="KW-1185">Reference proteome</keyword>
<dbReference type="InterPro" id="IPR029044">
    <property type="entry name" value="Nucleotide-diphossugar_trans"/>
</dbReference>
<dbReference type="InterPro" id="IPR027791">
    <property type="entry name" value="Galactosyl_T_C"/>
</dbReference>
<accession>A0ABP3YUF0</accession>
<dbReference type="Pfam" id="PF02709">
    <property type="entry name" value="Glyco_transf_7C"/>
    <property type="match status" value="1"/>
</dbReference>
<dbReference type="Gene3D" id="3.40.50.10320">
    <property type="entry name" value="LmbE-like"/>
    <property type="match status" value="1"/>
</dbReference>
<dbReference type="Pfam" id="PF02585">
    <property type="entry name" value="PIG-L"/>
    <property type="match status" value="1"/>
</dbReference>
<dbReference type="PANTHER" id="PTHR43685:SF3">
    <property type="entry name" value="SLR2126 PROTEIN"/>
    <property type="match status" value="1"/>
</dbReference>
<dbReference type="RefSeq" id="WP_344047559.1">
    <property type="nucleotide sequence ID" value="NZ_BAAAHG010000006.1"/>
</dbReference>
<feature type="compositionally biased region" description="Low complexity" evidence="3">
    <location>
        <begin position="596"/>
        <end position="613"/>
    </location>
</feature>
<organism evidence="6 7">
    <name type="scientific">Streptomyces thermoalcalitolerans</name>
    <dbReference type="NCBI Taxonomy" id="65605"/>
    <lineage>
        <taxon>Bacteria</taxon>
        <taxon>Bacillati</taxon>
        <taxon>Actinomycetota</taxon>
        <taxon>Actinomycetes</taxon>
        <taxon>Kitasatosporales</taxon>
        <taxon>Streptomycetaceae</taxon>
        <taxon>Streptomyces</taxon>
    </lineage>
</organism>
<dbReference type="PANTHER" id="PTHR43685">
    <property type="entry name" value="GLYCOSYLTRANSFERASE"/>
    <property type="match status" value="1"/>
</dbReference>
<evidence type="ECO:0000256" key="1">
    <source>
        <dbReference type="ARBA" id="ARBA00022679"/>
    </source>
</evidence>
<protein>
    <recommendedName>
        <fullName evidence="8">Glycosyltransferase</fullName>
    </recommendedName>
</protein>
<evidence type="ECO:0000256" key="3">
    <source>
        <dbReference type="SAM" id="MobiDB-lite"/>
    </source>
</evidence>
<dbReference type="SUPFAM" id="SSF53448">
    <property type="entry name" value="Nucleotide-diphospho-sugar transferases"/>
    <property type="match status" value="1"/>
</dbReference>
<feature type="domain" description="Galactosyltransferase C-terminal" evidence="5">
    <location>
        <begin position="197"/>
        <end position="229"/>
    </location>
</feature>
<dbReference type="InterPro" id="IPR024078">
    <property type="entry name" value="LmbE-like_dom_sf"/>
</dbReference>
<dbReference type="Pfam" id="PF00535">
    <property type="entry name" value="Glycos_transf_2"/>
    <property type="match status" value="1"/>
</dbReference>
<dbReference type="Gene3D" id="3.90.550.10">
    <property type="entry name" value="Spore Coat Polysaccharide Biosynthesis Protein SpsA, Chain A"/>
    <property type="match status" value="1"/>
</dbReference>
<dbReference type="SUPFAM" id="SSF102588">
    <property type="entry name" value="LmbE-like"/>
    <property type="match status" value="1"/>
</dbReference>
<evidence type="ECO:0000313" key="6">
    <source>
        <dbReference type="EMBL" id="GAA0906726.1"/>
    </source>
</evidence>
<name>A0ABP3YUF0_9ACTN</name>
<keyword evidence="2" id="KW-0862">Zinc</keyword>
<evidence type="ECO:0000259" key="4">
    <source>
        <dbReference type="Pfam" id="PF00535"/>
    </source>
</evidence>
<feature type="domain" description="Glycosyltransferase 2-like" evidence="4">
    <location>
        <begin position="7"/>
        <end position="138"/>
    </location>
</feature>
<dbReference type="Proteomes" id="UP001501005">
    <property type="component" value="Unassembled WGS sequence"/>
</dbReference>
<dbReference type="InterPro" id="IPR001173">
    <property type="entry name" value="Glyco_trans_2-like"/>
</dbReference>
<feature type="region of interest" description="Disordered" evidence="3">
    <location>
        <begin position="579"/>
        <end position="622"/>
    </location>
</feature>
<evidence type="ECO:0000313" key="7">
    <source>
        <dbReference type="Proteomes" id="UP001501005"/>
    </source>
</evidence>
<dbReference type="EMBL" id="BAAAHG010000006">
    <property type="protein sequence ID" value="GAA0906726.1"/>
    <property type="molecule type" value="Genomic_DNA"/>
</dbReference>
<gene>
    <name evidence="6" type="ORF">GCM10009549_12020</name>
</gene>
<keyword evidence="1" id="KW-0808">Transferase</keyword>
<dbReference type="InterPro" id="IPR003737">
    <property type="entry name" value="GlcNAc_PI_deacetylase-related"/>
</dbReference>
<dbReference type="InterPro" id="IPR050834">
    <property type="entry name" value="Glycosyltransf_2"/>
</dbReference>